<dbReference type="InterPro" id="IPR036291">
    <property type="entry name" value="NAD(P)-bd_dom_sf"/>
</dbReference>
<evidence type="ECO:0000259" key="1">
    <source>
        <dbReference type="Pfam" id="PF03435"/>
    </source>
</evidence>
<dbReference type="PANTHER" id="PTHR43796">
    <property type="entry name" value="CARBOXYNORSPERMIDINE SYNTHASE"/>
    <property type="match status" value="1"/>
</dbReference>
<name>A0A2T1K3H6_9GAMM</name>
<dbReference type="OrthoDB" id="3518805at2"/>
<dbReference type="SUPFAM" id="SSF51735">
    <property type="entry name" value="NAD(P)-binding Rossmann-fold domains"/>
    <property type="match status" value="1"/>
</dbReference>
<dbReference type="PANTHER" id="PTHR43796:SF2">
    <property type="entry name" value="CARBOXYNORSPERMIDINE SYNTHASE"/>
    <property type="match status" value="1"/>
</dbReference>
<dbReference type="RefSeq" id="WP_106765743.1">
    <property type="nucleotide sequence ID" value="NZ_PXNP01000111.1"/>
</dbReference>
<reference evidence="2 3" key="1">
    <citation type="submission" date="2018-03" db="EMBL/GenBank/DDBJ databases">
        <title>Marinobacter brunus sp. nov., a marine bacterium of Gamma-proteobacteria isolated from the surface seawater of the South China Sea.</title>
        <authorList>
            <person name="Cheng H."/>
            <person name="Wu Y.-H."/>
            <person name="Xamxidin M."/>
            <person name="Xu X.-W."/>
        </authorList>
    </citation>
    <scope>NUCLEOTIDE SEQUENCE [LARGE SCALE GENOMIC DNA]</scope>
    <source>
        <strain evidence="2 3">NH169-3</strain>
    </source>
</reference>
<feature type="domain" description="Saccharopine dehydrogenase NADP binding" evidence="1">
    <location>
        <begin position="10"/>
        <end position="102"/>
    </location>
</feature>
<evidence type="ECO:0000313" key="3">
    <source>
        <dbReference type="Proteomes" id="UP000239866"/>
    </source>
</evidence>
<dbReference type="InterPro" id="IPR005097">
    <property type="entry name" value="Sacchrp_dh_NADP-bd"/>
</dbReference>
<sequence>MPNSILLAGGYGIVGTQLAVMLSQRHPNYRLIIGGRALERAQTLASTLPNASAITLNTDDSDPLANVQETPHLVVSLTNDSRDQLLSSCLRRNIPYLDITRWTERVRHAVAMLPALQSTSSLSSPVVFASSWMAAVAATLARGASMGMVTDSITIDVLYGMNDKAGPNSTEYMDRLELPFEVMEGGLRKQKKSFTDGRLAHFQELGDVAVYRFDAPDQLTLPAITGANSVSTRIAFSSVMATRLLRMLIRTGIWQAISGDQFTFLRRAILYNPGTGDHHRIAIEVVGRESDSSDAYRRMEIDDPEGQTHLTAVGALIQVDRILGLNGHIAARAGAQYAEAETDPALLRSTLEEFGVTVWDFHSRPDGYRRQPRPLH</sequence>
<evidence type="ECO:0000313" key="2">
    <source>
        <dbReference type="EMBL" id="PSF04588.1"/>
    </source>
</evidence>
<accession>A0A2T1K3H6</accession>
<organism evidence="2 3">
    <name type="scientific">Marinobacter fuscus</name>
    <dbReference type="NCBI Taxonomy" id="2109942"/>
    <lineage>
        <taxon>Bacteria</taxon>
        <taxon>Pseudomonadati</taxon>
        <taxon>Pseudomonadota</taxon>
        <taxon>Gammaproteobacteria</taxon>
        <taxon>Pseudomonadales</taxon>
        <taxon>Marinobacteraceae</taxon>
        <taxon>Marinobacter</taxon>
    </lineage>
</organism>
<dbReference type="Pfam" id="PF03435">
    <property type="entry name" value="Sacchrp_dh_NADP"/>
    <property type="match status" value="1"/>
</dbReference>
<dbReference type="AlphaFoldDB" id="A0A2T1K3H6"/>
<comment type="caution">
    <text evidence="2">The sequence shown here is derived from an EMBL/GenBank/DDBJ whole genome shotgun (WGS) entry which is preliminary data.</text>
</comment>
<dbReference type="Proteomes" id="UP000239866">
    <property type="component" value="Unassembled WGS sequence"/>
</dbReference>
<keyword evidence="3" id="KW-1185">Reference proteome</keyword>
<gene>
    <name evidence="2" type="ORF">C7H09_19620</name>
</gene>
<dbReference type="EMBL" id="PXNP01000111">
    <property type="protein sequence ID" value="PSF04588.1"/>
    <property type="molecule type" value="Genomic_DNA"/>
</dbReference>
<protein>
    <submittedName>
        <fullName evidence="2">Saccharopine dehydrogenase</fullName>
    </submittedName>
</protein>
<proteinExistence type="predicted"/>
<dbReference type="Gene3D" id="3.40.50.720">
    <property type="entry name" value="NAD(P)-binding Rossmann-like Domain"/>
    <property type="match status" value="1"/>
</dbReference>